<dbReference type="InterPro" id="IPR003439">
    <property type="entry name" value="ABC_transporter-like_ATP-bd"/>
</dbReference>
<keyword evidence="2" id="KW-0813">Transport</keyword>
<dbReference type="InterPro" id="IPR003593">
    <property type="entry name" value="AAA+_ATPase"/>
</dbReference>
<dbReference type="GO" id="GO:0016887">
    <property type="term" value="F:ATP hydrolysis activity"/>
    <property type="evidence" value="ECO:0007669"/>
    <property type="project" value="InterPro"/>
</dbReference>
<comment type="similarity">
    <text evidence="1">Belongs to the ABC transporter superfamily.</text>
</comment>
<dbReference type="InParanoid" id="A0A1M6J0S0"/>
<evidence type="ECO:0000256" key="1">
    <source>
        <dbReference type="ARBA" id="ARBA00005417"/>
    </source>
</evidence>
<evidence type="ECO:0000256" key="3">
    <source>
        <dbReference type="ARBA" id="ARBA00022741"/>
    </source>
</evidence>
<evidence type="ECO:0000256" key="2">
    <source>
        <dbReference type="ARBA" id="ARBA00022448"/>
    </source>
</evidence>
<dbReference type="SUPFAM" id="SSF52540">
    <property type="entry name" value="P-loop containing nucleoside triphosphate hydrolases"/>
    <property type="match status" value="1"/>
</dbReference>
<proteinExistence type="inferred from homology"/>
<evidence type="ECO:0000256" key="4">
    <source>
        <dbReference type="ARBA" id="ARBA00022840"/>
    </source>
</evidence>
<dbReference type="SMART" id="SM00382">
    <property type="entry name" value="AAA"/>
    <property type="match status" value="1"/>
</dbReference>
<dbReference type="PANTHER" id="PTHR43335">
    <property type="entry name" value="ABC TRANSPORTER, ATP-BINDING PROTEIN"/>
    <property type="match status" value="1"/>
</dbReference>
<evidence type="ECO:0000259" key="5">
    <source>
        <dbReference type="PROSITE" id="PS50893"/>
    </source>
</evidence>
<dbReference type="AlphaFoldDB" id="A0A1M6J0S0"/>
<dbReference type="Proteomes" id="UP000184510">
    <property type="component" value="Unassembled WGS sequence"/>
</dbReference>
<accession>A0A1M6J0S0</accession>
<keyword evidence="3" id="KW-0547">Nucleotide-binding</keyword>
<feature type="domain" description="ABC transporter" evidence="5">
    <location>
        <begin position="9"/>
        <end position="239"/>
    </location>
</feature>
<evidence type="ECO:0000313" key="6">
    <source>
        <dbReference type="EMBL" id="SHJ40277.1"/>
    </source>
</evidence>
<dbReference type="GO" id="GO:0005524">
    <property type="term" value="F:ATP binding"/>
    <property type="evidence" value="ECO:0007669"/>
    <property type="project" value="UniProtKB-KW"/>
</dbReference>
<keyword evidence="7" id="KW-1185">Reference proteome</keyword>
<gene>
    <name evidence="6" type="ORF">SAMN02745181_1973</name>
</gene>
<dbReference type="STRING" id="1123071.SAMN02745181_1973"/>
<dbReference type="RefSeq" id="WP_143183543.1">
    <property type="nucleotide sequence ID" value="NZ_FQYR01000003.1"/>
</dbReference>
<reference evidence="6 7" key="1">
    <citation type="submission" date="2016-11" db="EMBL/GenBank/DDBJ databases">
        <authorList>
            <person name="Jaros S."/>
            <person name="Januszkiewicz K."/>
            <person name="Wedrychowicz H."/>
        </authorList>
    </citation>
    <scope>NUCLEOTIDE SEQUENCE [LARGE SCALE GENOMIC DNA]</scope>
    <source>
        <strain evidence="6 7">DSM 18772</strain>
    </source>
</reference>
<sequence>METATQYAVCISDLRIDYGSHVAVKDMNLDIPQGVIYGLVGPNGAGKTSTFKALTSLLEPTNGHISINGHDIVKKRRHAQTSIGYMPDLAPVASDLRVWEFLDLFAACHGLEGKAKKNRVNECLSLVELADKRNDNCKSLSRGMMQRLVLAKTMLHRPSLLILDEPASGMDVRSRVSLRRILRQVSDEGATVMVSSHILPELSEMCDMIGILHHGQLLETGTVDEVMHRMTSLLPHIHLTLARPASSHWESWLKTKPKVKDVHVHSSLSTSFVYEGDNTELSNLLMEAMQSDHPICRVTEKRHSLEQILMELEEEEYSR</sequence>
<dbReference type="InterPro" id="IPR027417">
    <property type="entry name" value="P-loop_NTPase"/>
</dbReference>
<protein>
    <submittedName>
        <fullName evidence="6">ABC-2 type transport system ATP-binding protein</fullName>
    </submittedName>
</protein>
<dbReference type="OrthoDB" id="9804819at2"/>
<keyword evidence="4 6" id="KW-0067">ATP-binding</keyword>
<dbReference type="Gene3D" id="3.40.50.300">
    <property type="entry name" value="P-loop containing nucleotide triphosphate hydrolases"/>
    <property type="match status" value="1"/>
</dbReference>
<dbReference type="PANTHER" id="PTHR43335:SF3">
    <property type="entry name" value="ABC TRANSPORTER"/>
    <property type="match status" value="1"/>
</dbReference>
<dbReference type="CDD" id="cd03230">
    <property type="entry name" value="ABC_DR_subfamily_A"/>
    <property type="match status" value="1"/>
</dbReference>
<evidence type="ECO:0000313" key="7">
    <source>
        <dbReference type="Proteomes" id="UP000184510"/>
    </source>
</evidence>
<organism evidence="6 7">
    <name type="scientific">Rubritalea squalenifaciens DSM 18772</name>
    <dbReference type="NCBI Taxonomy" id="1123071"/>
    <lineage>
        <taxon>Bacteria</taxon>
        <taxon>Pseudomonadati</taxon>
        <taxon>Verrucomicrobiota</taxon>
        <taxon>Verrucomicrobiia</taxon>
        <taxon>Verrucomicrobiales</taxon>
        <taxon>Rubritaleaceae</taxon>
        <taxon>Rubritalea</taxon>
    </lineage>
</organism>
<dbReference type="Pfam" id="PF00005">
    <property type="entry name" value="ABC_tran"/>
    <property type="match status" value="1"/>
</dbReference>
<dbReference type="PROSITE" id="PS50893">
    <property type="entry name" value="ABC_TRANSPORTER_2"/>
    <property type="match status" value="1"/>
</dbReference>
<name>A0A1M6J0S0_9BACT</name>
<dbReference type="EMBL" id="FQYR01000003">
    <property type="protein sequence ID" value="SHJ40277.1"/>
    <property type="molecule type" value="Genomic_DNA"/>
</dbReference>